<proteinExistence type="predicted"/>
<comment type="caution">
    <text evidence="1">The sequence shown here is derived from an EMBL/GenBank/DDBJ whole genome shotgun (WGS) entry which is preliminary data.</text>
</comment>
<name>A0ABV4Y778_9CYAN</name>
<gene>
    <name evidence="1" type="ORF">ACE1B6_03765</name>
</gene>
<accession>A0ABV4Y778</accession>
<evidence type="ECO:0000313" key="2">
    <source>
        <dbReference type="Proteomes" id="UP001576776"/>
    </source>
</evidence>
<protein>
    <submittedName>
        <fullName evidence="1">Uncharacterized protein</fullName>
    </submittedName>
</protein>
<dbReference type="Proteomes" id="UP001576776">
    <property type="component" value="Unassembled WGS sequence"/>
</dbReference>
<organism evidence="1 2">
    <name type="scientific">Floridaenema fluviatile BLCC-F154</name>
    <dbReference type="NCBI Taxonomy" id="3153640"/>
    <lineage>
        <taxon>Bacteria</taxon>
        <taxon>Bacillati</taxon>
        <taxon>Cyanobacteriota</taxon>
        <taxon>Cyanophyceae</taxon>
        <taxon>Oscillatoriophycideae</taxon>
        <taxon>Aerosakkonematales</taxon>
        <taxon>Aerosakkonemataceae</taxon>
        <taxon>Floridanema</taxon>
        <taxon>Floridanema fluviatile</taxon>
    </lineage>
</organism>
<dbReference type="EMBL" id="JBHFNS010000018">
    <property type="protein sequence ID" value="MFB2934373.1"/>
    <property type="molecule type" value="Genomic_DNA"/>
</dbReference>
<reference evidence="1 2" key="1">
    <citation type="submission" date="2024-09" db="EMBL/GenBank/DDBJ databases">
        <title>Floridaenema gen nov. (Aerosakkonemataceae, Aerosakkonematales ord. nov., Cyanobacteria) from benthic tropical and subtropical fresh waters, with the description of four new species.</title>
        <authorList>
            <person name="Moretto J.A."/>
            <person name="Berthold D.E."/>
            <person name="Lefler F.W."/>
            <person name="Huang I.-S."/>
            <person name="Laughinghouse H. IV."/>
        </authorList>
    </citation>
    <scope>NUCLEOTIDE SEQUENCE [LARGE SCALE GENOMIC DNA]</scope>
    <source>
        <strain evidence="1 2">BLCC-F154</strain>
    </source>
</reference>
<evidence type="ECO:0000313" key="1">
    <source>
        <dbReference type="EMBL" id="MFB2934373.1"/>
    </source>
</evidence>
<keyword evidence="2" id="KW-1185">Reference proteome</keyword>
<dbReference type="RefSeq" id="WP_413255897.1">
    <property type="nucleotide sequence ID" value="NZ_JBHFNS010000018.1"/>
</dbReference>
<sequence>MYTTEFDQKDTTSLNELIRFSSQAGESHSRSYRYLRKLNQTDNQVSKTTQITHAAPLSSLRERDLEALAEMFEPEDIAEVEADLIHYLNLMCPEPCWEEDPFDFLSDYL</sequence>